<dbReference type="EMBL" id="DSLA01000001">
    <property type="protein sequence ID" value="HEH34563.1"/>
    <property type="molecule type" value="Genomic_DNA"/>
</dbReference>
<dbReference type="Pfam" id="PF01092">
    <property type="entry name" value="Ribosomal_S6e"/>
    <property type="match status" value="1"/>
</dbReference>
<dbReference type="GO" id="GO:1990904">
    <property type="term" value="C:ribonucleoprotein complex"/>
    <property type="evidence" value="ECO:0007669"/>
    <property type="project" value="UniProtKB-KW"/>
</dbReference>
<dbReference type="InterPro" id="IPR020924">
    <property type="entry name" value="Ribosomal_eS6_arc"/>
</dbReference>
<dbReference type="GO" id="GO:0005840">
    <property type="term" value="C:ribosome"/>
    <property type="evidence" value="ECO:0007669"/>
    <property type="project" value="UniProtKB-KW"/>
</dbReference>
<sequence length="130" mass="14172">MEFRVVISDPKTGKAYQKTITGANANRLIGKQIGDIISGTIVDLPPDYELQITGGSDKDGFPMRPDIPGAVRKKILLSGGVGFKPKERGLRKRKIVRGRVISKDIVQVNVKVVKHGKVPLEEILKKDASA</sequence>
<name>A0A7J2TG49_ARCFL</name>
<comment type="caution">
    <text evidence="5">The sequence shown here is derived from an EMBL/GenBank/DDBJ whole genome shotgun (WGS) entry which is preliminary data.</text>
</comment>
<dbReference type="GO" id="GO:0006412">
    <property type="term" value="P:translation"/>
    <property type="evidence" value="ECO:0007669"/>
    <property type="project" value="UniProtKB-UniRule"/>
</dbReference>
<comment type="similarity">
    <text evidence="1 4">Belongs to the eukaryotic ribosomal protein eS6 family.</text>
</comment>
<evidence type="ECO:0000256" key="4">
    <source>
        <dbReference type="HAMAP-Rule" id="MF_00512"/>
    </source>
</evidence>
<evidence type="ECO:0000256" key="2">
    <source>
        <dbReference type="ARBA" id="ARBA00022980"/>
    </source>
</evidence>
<reference evidence="5" key="1">
    <citation type="journal article" date="2020" name="mSystems">
        <title>Genome- and Community-Level Interaction Insights into Carbon Utilization and Element Cycling Functions of Hydrothermarchaeota in Hydrothermal Sediment.</title>
        <authorList>
            <person name="Zhou Z."/>
            <person name="Liu Y."/>
            <person name="Xu W."/>
            <person name="Pan J."/>
            <person name="Luo Z.H."/>
            <person name="Li M."/>
        </authorList>
    </citation>
    <scope>NUCLEOTIDE SEQUENCE [LARGE SCALE GENOMIC DNA]</scope>
    <source>
        <strain evidence="5">SpSt-26</strain>
    </source>
</reference>
<keyword evidence="3 4" id="KW-0687">Ribonucleoprotein</keyword>
<dbReference type="AlphaFoldDB" id="A0A7J2TG49"/>
<evidence type="ECO:0000313" key="5">
    <source>
        <dbReference type="EMBL" id="HEH34563.1"/>
    </source>
</evidence>
<dbReference type="NCBIfam" id="NF003294">
    <property type="entry name" value="PRK04290.1-3"/>
    <property type="match status" value="1"/>
</dbReference>
<dbReference type="GO" id="GO:0003735">
    <property type="term" value="F:structural constituent of ribosome"/>
    <property type="evidence" value="ECO:0007669"/>
    <property type="project" value="InterPro"/>
</dbReference>
<dbReference type="HAMAP" id="MF_00512">
    <property type="entry name" value="Ribosomal_eS6"/>
    <property type="match status" value="1"/>
</dbReference>
<proteinExistence type="inferred from homology"/>
<dbReference type="SMART" id="SM01405">
    <property type="entry name" value="Ribosomal_S6e"/>
    <property type="match status" value="1"/>
</dbReference>
<dbReference type="PROSITE" id="PS00578">
    <property type="entry name" value="RIBOSOMAL_S6E"/>
    <property type="match status" value="1"/>
</dbReference>
<gene>
    <name evidence="4" type="primary">rps6e</name>
    <name evidence="5" type="ORF">ENP88_00065</name>
</gene>
<dbReference type="PANTHER" id="PTHR11502">
    <property type="entry name" value="40S RIBOSOMAL PROTEIN S6"/>
    <property type="match status" value="1"/>
</dbReference>
<accession>A0A7J2TG49</accession>
<protein>
    <recommendedName>
        <fullName evidence="4">Small ribosomal subunit protein eS6</fullName>
    </recommendedName>
</protein>
<evidence type="ECO:0000256" key="3">
    <source>
        <dbReference type="ARBA" id="ARBA00023274"/>
    </source>
</evidence>
<keyword evidence="2 4" id="KW-0689">Ribosomal protein</keyword>
<evidence type="ECO:0000256" key="1">
    <source>
        <dbReference type="ARBA" id="ARBA00009312"/>
    </source>
</evidence>
<dbReference type="InterPro" id="IPR018282">
    <property type="entry name" value="Ribosomal_eS6_CS"/>
</dbReference>
<organism evidence="5">
    <name type="scientific">Archaeoglobus fulgidus</name>
    <dbReference type="NCBI Taxonomy" id="2234"/>
    <lineage>
        <taxon>Archaea</taxon>
        <taxon>Methanobacteriati</taxon>
        <taxon>Methanobacteriota</taxon>
        <taxon>Archaeoglobi</taxon>
        <taxon>Archaeoglobales</taxon>
        <taxon>Archaeoglobaceae</taxon>
        <taxon>Archaeoglobus</taxon>
    </lineage>
</organism>
<dbReference type="InterPro" id="IPR001377">
    <property type="entry name" value="Ribosomal_eS6"/>
</dbReference>